<evidence type="ECO:0000313" key="1">
    <source>
        <dbReference type="EMBL" id="SPP89480.1"/>
    </source>
</evidence>
<dbReference type="Gene3D" id="1.10.150.720">
    <property type="entry name" value="Haloacid dehalogenase-like hydrolase"/>
    <property type="match status" value="1"/>
</dbReference>
<dbReference type="PRINTS" id="PR00413">
    <property type="entry name" value="HADHALOGNASE"/>
</dbReference>
<dbReference type="PANTHER" id="PTHR46191">
    <property type="match status" value="1"/>
</dbReference>
<dbReference type="PANTHER" id="PTHR46191:SF2">
    <property type="entry name" value="HALOACID DEHALOGENASE-LIKE HYDROLASE DOMAIN-CONTAINING PROTEIN 3"/>
    <property type="match status" value="1"/>
</dbReference>
<dbReference type="InterPro" id="IPR011949">
    <property type="entry name" value="HAD-SF_hydro_IA_REG-2-like"/>
</dbReference>
<proteinExistence type="predicted"/>
<dbReference type="SFLD" id="SFLDG01129">
    <property type="entry name" value="C1.5:_HAD__Beta-PGM__Phosphata"/>
    <property type="match status" value="1"/>
</dbReference>
<dbReference type="OrthoDB" id="444127at2759"/>
<dbReference type="CDD" id="cd16415">
    <property type="entry name" value="HAD_dREG-2_like"/>
    <property type="match status" value="1"/>
</dbReference>
<organism evidence="1 2">
    <name type="scientific">Drosophila guanche</name>
    <name type="common">Fruit fly</name>
    <dbReference type="NCBI Taxonomy" id="7266"/>
    <lineage>
        <taxon>Eukaryota</taxon>
        <taxon>Metazoa</taxon>
        <taxon>Ecdysozoa</taxon>
        <taxon>Arthropoda</taxon>
        <taxon>Hexapoda</taxon>
        <taxon>Insecta</taxon>
        <taxon>Pterygota</taxon>
        <taxon>Neoptera</taxon>
        <taxon>Endopterygota</taxon>
        <taxon>Diptera</taxon>
        <taxon>Brachycera</taxon>
        <taxon>Muscomorpha</taxon>
        <taxon>Ephydroidea</taxon>
        <taxon>Drosophilidae</taxon>
        <taxon>Drosophila</taxon>
        <taxon>Sophophora</taxon>
    </lineage>
</organism>
<accession>A0A3B0KLI9</accession>
<name>A0A3B0KLI9_DROGU</name>
<reference evidence="2" key="1">
    <citation type="submission" date="2018-01" db="EMBL/GenBank/DDBJ databases">
        <authorList>
            <person name="Alioto T."/>
            <person name="Alioto T."/>
        </authorList>
    </citation>
    <scope>NUCLEOTIDE SEQUENCE [LARGE SCALE GENOMIC DNA]</scope>
</reference>
<gene>
    <name evidence="1" type="ORF">DGUA_6G019631</name>
</gene>
<dbReference type="NCBIfam" id="TIGR01549">
    <property type="entry name" value="HAD-SF-IA-v1"/>
    <property type="match status" value="1"/>
</dbReference>
<keyword evidence="2" id="KW-1185">Reference proteome</keyword>
<dbReference type="Proteomes" id="UP000268350">
    <property type="component" value="Unassembled WGS sequence"/>
</dbReference>
<dbReference type="InterPro" id="IPR044924">
    <property type="entry name" value="HAD-SF_hydro_IA_REG-2-like_cap"/>
</dbReference>
<dbReference type="GO" id="GO:0005634">
    <property type="term" value="C:nucleus"/>
    <property type="evidence" value="ECO:0007669"/>
    <property type="project" value="TreeGrafter"/>
</dbReference>
<dbReference type="STRING" id="7266.A0A3B0KLI9"/>
<dbReference type="Gene3D" id="3.40.50.1000">
    <property type="entry name" value="HAD superfamily/HAD-like"/>
    <property type="match status" value="1"/>
</dbReference>
<dbReference type="AlphaFoldDB" id="A0A3B0KLI9"/>
<dbReference type="SFLD" id="SFLDS00003">
    <property type="entry name" value="Haloacid_Dehalogenase"/>
    <property type="match status" value="1"/>
</dbReference>
<dbReference type="NCBIfam" id="TIGR02252">
    <property type="entry name" value="DREG-2"/>
    <property type="match status" value="1"/>
</dbReference>
<dbReference type="SUPFAM" id="SSF56784">
    <property type="entry name" value="HAD-like"/>
    <property type="match status" value="1"/>
</dbReference>
<dbReference type="Pfam" id="PF00702">
    <property type="entry name" value="Hydrolase"/>
    <property type="match status" value="1"/>
</dbReference>
<dbReference type="InterPro" id="IPR006439">
    <property type="entry name" value="HAD-SF_hydro_IA"/>
</dbReference>
<dbReference type="InterPro" id="IPR036412">
    <property type="entry name" value="HAD-like_sf"/>
</dbReference>
<protein>
    <submittedName>
        <fullName evidence="1">Blast:Rhythmically expressed gene 2 protein</fullName>
    </submittedName>
</protein>
<dbReference type="OMA" id="KCVGIIS"/>
<dbReference type="EMBL" id="OUUW01000021">
    <property type="protein sequence ID" value="SPP89480.1"/>
    <property type="molecule type" value="Genomic_DNA"/>
</dbReference>
<dbReference type="InterPro" id="IPR023214">
    <property type="entry name" value="HAD_sf"/>
</dbReference>
<sequence>MSLKCQLFGQNLRRFRLVTFDVTDTLLKLEDPLKQYQKTAAECGVTGLNRQQLERCFSQQFKIMSKKYPNFGRSSPNLDWKSWWLQLVAGTFSCADASLPTDKLATIGQQLVRVFRTSACWRHVEGAAELVQRVRDSGKCVGIISNFDPSLPQVLQAMGFAGKFDFILTSYEAGVMKPDARIFKIPLERLQIAPDQALHIGNKYDMDYAGARNSGWSGLLVHPMEADKRNEAKHSYANLATLLNALETQEIAW</sequence>
<dbReference type="InterPro" id="IPR051828">
    <property type="entry name" value="HAD-like_hydrolase_domain"/>
</dbReference>
<evidence type="ECO:0000313" key="2">
    <source>
        <dbReference type="Proteomes" id="UP000268350"/>
    </source>
</evidence>